<dbReference type="GO" id="GO:0003677">
    <property type="term" value="F:DNA binding"/>
    <property type="evidence" value="ECO:0007669"/>
    <property type="project" value="UniProtKB-KW"/>
</dbReference>
<keyword evidence="3" id="KW-0804">Transcription</keyword>
<dbReference type="Gene3D" id="1.10.10.10">
    <property type="entry name" value="Winged helix-like DNA-binding domain superfamily/Winged helix DNA-binding domain"/>
    <property type="match status" value="1"/>
</dbReference>
<evidence type="ECO:0000256" key="1">
    <source>
        <dbReference type="ARBA" id="ARBA00023015"/>
    </source>
</evidence>
<feature type="domain" description="Cyclic nucleotide-binding" evidence="4">
    <location>
        <begin position="37"/>
        <end position="84"/>
    </location>
</feature>
<evidence type="ECO:0000256" key="3">
    <source>
        <dbReference type="ARBA" id="ARBA00023163"/>
    </source>
</evidence>
<dbReference type="CDD" id="cd00038">
    <property type="entry name" value="CAP_ED"/>
    <property type="match status" value="1"/>
</dbReference>
<dbReference type="Gene3D" id="2.60.120.10">
    <property type="entry name" value="Jelly Rolls"/>
    <property type="match status" value="1"/>
</dbReference>
<dbReference type="SMART" id="SM00419">
    <property type="entry name" value="HTH_CRP"/>
    <property type="match status" value="1"/>
</dbReference>
<dbReference type="InterPro" id="IPR036388">
    <property type="entry name" value="WH-like_DNA-bd_sf"/>
</dbReference>
<dbReference type="InterPro" id="IPR036390">
    <property type="entry name" value="WH_DNA-bd_sf"/>
</dbReference>
<reference evidence="6 7" key="1">
    <citation type="journal article" date="2015" name="Microbiome">
        <title>Genomic resolution of linkages in carbon, nitrogen, and sulfur cycling among widespread estuary sediment bacteria.</title>
        <authorList>
            <person name="Baker B.J."/>
            <person name="Lazar C.S."/>
            <person name="Teske A.P."/>
            <person name="Dick G.J."/>
        </authorList>
    </citation>
    <scope>NUCLEOTIDE SEQUENCE [LARGE SCALE GENOMIC DNA]</scope>
    <source>
        <strain evidence="6">DG_56</strain>
    </source>
</reference>
<gene>
    <name evidence="6" type="ORF">AMK68_03940</name>
</gene>
<feature type="domain" description="HTH crp-type" evidence="5">
    <location>
        <begin position="170"/>
        <end position="244"/>
    </location>
</feature>
<dbReference type="SUPFAM" id="SSF51206">
    <property type="entry name" value="cAMP-binding domain-like"/>
    <property type="match status" value="1"/>
</dbReference>
<sequence>MRSTDRGRNVRDAAEEITYGGSSISPSQREAVENCPLIAQLPREARPAFIEAARVRRYARHDAVVRYGEPVADVFCMLRGLVRLWLIDVDGNDYTVETGWPGSVSLVSLGAEGGEWPWNGTIMVPSTLLLISCADLAVLRRRCAMDDALMTFVSADFRRRIVWHGLLRSVRLRPRLLLILRRMGDELGRRTEKGTVLDFPVTQNDLAQLASVTRDEVGRAMREFRDDGLITPIGRRGLLIPDLDALGPPAELPWAHEPAGAV</sequence>
<evidence type="ECO:0000313" key="7">
    <source>
        <dbReference type="Proteomes" id="UP000052020"/>
    </source>
</evidence>
<comment type="caution">
    <text evidence="6">The sequence shown here is derived from an EMBL/GenBank/DDBJ whole genome shotgun (WGS) entry which is preliminary data.</text>
</comment>
<accession>A0A0S7XLR0</accession>
<evidence type="ECO:0000313" key="6">
    <source>
        <dbReference type="EMBL" id="KPJ63421.1"/>
    </source>
</evidence>
<dbReference type="Pfam" id="PF13545">
    <property type="entry name" value="HTH_Crp_2"/>
    <property type="match status" value="1"/>
</dbReference>
<evidence type="ECO:0000256" key="2">
    <source>
        <dbReference type="ARBA" id="ARBA00023125"/>
    </source>
</evidence>
<dbReference type="AlphaFoldDB" id="A0A0S7XLR0"/>
<keyword evidence="2" id="KW-0238">DNA-binding</keyword>
<dbReference type="InterPro" id="IPR012318">
    <property type="entry name" value="HTH_CRP"/>
</dbReference>
<protein>
    <recommendedName>
        <fullName evidence="8">HTH crp-type domain-containing protein</fullName>
    </recommendedName>
</protein>
<name>A0A0S7XLR0_9BACT</name>
<dbReference type="InterPro" id="IPR014710">
    <property type="entry name" value="RmlC-like_jellyroll"/>
</dbReference>
<dbReference type="PROSITE" id="PS50042">
    <property type="entry name" value="CNMP_BINDING_3"/>
    <property type="match status" value="1"/>
</dbReference>
<dbReference type="GO" id="GO:0006355">
    <property type="term" value="P:regulation of DNA-templated transcription"/>
    <property type="evidence" value="ECO:0007669"/>
    <property type="project" value="InterPro"/>
</dbReference>
<dbReference type="InterPro" id="IPR000595">
    <property type="entry name" value="cNMP-bd_dom"/>
</dbReference>
<dbReference type="SUPFAM" id="SSF46785">
    <property type="entry name" value="Winged helix' DNA-binding domain"/>
    <property type="match status" value="1"/>
</dbReference>
<evidence type="ECO:0008006" key="8">
    <source>
        <dbReference type="Google" id="ProtNLM"/>
    </source>
</evidence>
<dbReference type="PROSITE" id="PS51063">
    <property type="entry name" value="HTH_CRP_2"/>
    <property type="match status" value="1"/>
</dbReference>
<dbReference type="Proteomes" id="UP000052020">
    <property type="component" value="Unassembled WGS sequence"/>
</dbReference>
<keyword evidence="1" id="KW-0805">Transcription regulation</keyword>
<evidence type="ECO:0000259" key="4">
    <source>
        <dbReference type="PROSITE" id="PS50042"/>
    </source>
</evidence>
<evidence type="ECO:0000259" key="5">
    <source>
        <dbReference type="PROSITE" id="PS51063"/>
    </source>
</evidence>
<organism evidence="6 7">
    <name type="scientific">candidate division KD3-62 bacterium DG_56</name>
    <dbReference type="NCBI Taxonomy" id="1704032"/>
    <lineage>
        <taxon>Bacteria</taxon>
        <taxon>candidate division KD3-62</taxon>
    </lineage>
</organism>
<dbReference type="InterPro" id="IPR018490">
    <property type="entry name" value="cNMP-bd_dom_sf"/>
</dbReference>
<proteinExistence type="predicted"/>
<dbReference type="EMBL" id="LIZY01000085">
    <property type="protein sequence ID" value="KPJ63421.1"/>
    <property type="molecule type" value="Genomic_DNA"/>
</dbReference>